<protein>
    <submittedName>
        <fullName evidence="1">Uncharacterized protein</fullName>
    </submittedName>
</protein>
<name>A0A1F6T6Y6_9PROT</name>
<reference evidence="1 2" key="1">
    <citation type="journal article" date="2016" name="Nat. Commun.">
        <title>Thousands of microbial genomes shed light on interconnected biogeochemical processes in an aquifer system.</title>
        <authorList>
            <person name="Anantharaman K."/>
            <person name="Brown C.T."/>
            <person name="Hug L.A."/>
            <person name="Sharon I."/>
            <person name="Castelle C.J."/>
            <person name="Probst A.J."/>
            <person name="Thomas B.C."/>
            <person name="Singh A."/>
            <person name="Wilkins M.J."/>
            <person name="Karaoz U."/>
            <person name="Brodie E.L."/>
            <person name="Williams K.H."/>
            <person name="Hubbard S.S."/>
            <person name="Banfield J.F."/>
        </authorList>
    </citation>
    <scope>NUCLEOTIDE SEQUENCE [LARGE SCALE GENOMIC DNA]</scope>
</reference>
<organism evidence="1 2">
    <name type="scientific">Candidatus Muproteobacteria bacterium RBG_16_62_13</name>
    <dbReference type="NCBI Taxonomy" id="1817756"/>
    <lineage>
        <taxon>Bacteria</taxon>
        <taxon>Pseudomonadati</taxon>
        <taxon>Pseudomonadota</taxon>
        <taxon>Candidatus Muproteobacteria</taxon>
    </lineage>
</organism>
<proteinExistence type="predicted"/>
<evidence type="ECO:0000313" key="2">
    <source>
        <dbReference type="Proteomes" id="UP000178379"/>
    </source>
</evidence>
<accession>A0A1F6T6Y6</accession>
<dbReference type="AlphaFoldDB" id="A0A1F6T6Y6"/>
<gene>
    <name evidence="1" type="ORF">A2140_00515</name>
</gene>
<dbReference type="Proteomes" id="UP000178379">
    <property type="component" value="Unassembled WGS sequence"/>
</dbReference>
<sequence length="121" mass="13598">MISAFVGQQTEDLRHDLRIDDRTSLEISLDHFTHWPEEVMGVILQKTERATDTAAKIDTCARPVVAGQIDRGCTSSILLQVEPGAFQRLLCRPKGQHRNRVKRQLLGAGYTQALDIQCRQG</sequence>
<evidence type="ECO:0000313" key="1">
    <source>
        <dbReference type="EMBL" id="OGI40890.1"/>
    </source>
</evidence>
<dbReference type="EMBL" id="MFSQ01000048">
    <property type="protein sequence ID" value="OGI40890.1"/>
    <property type="molecule type" value="Genomic_DNA"/>
</dbReference>
<comment type="caution">
    <text evidence="1">The sequence shown here is derived from an EMBL/GenBank/DDBJ whole genome shotgun (WGS) entry which is preliminary data.</text>
</comment>